<sequence length="551" mass="63197">MPIEGVSSKELWTTDKVIDSTSIENLDQKIRSGVYNAGVDQSQKHKFKHPIRKIAVIGAGPAGLPTAKHLLDEGIEVKIFERNSAAGGTWIYHKEKPLNPKFPSTVPTRIVRPSLPPDNSVLPFKVNKSLSEAQTKEELLHLNPPTPCYQSLRNNVPTPLIKYKDLNWREDTPWFTTHEKILEYLQDYANHFRLNEITEFNTSVEKLEELPDETGWNVTVKQFRYTNDTNDVEIEWKQETFDAVVVATGHYHAPFIPNFPGLSEWRKQWPENVIHSKQYRIPEQFKDKSVLLIGGGVSAIDISRDIAGQAKVVYSSIRKSSHAFDIKHLQLRKELSKLMSKQVKRLGNIRLFRFKKGQSSNLQEAIVEFEDGTEITNLDYVIVCTGYVFNFHFLEQLHSDDYINGTRRQPVNDAHVLVKDGAQVFNLHKDVFYIPNPTLSFVGIPFHIATFSLFEFQSYAIARTYSGTAELPSEKGMRAEWNNRQRVKGSGKEFHALGSELEIAYINDILRWINEDGRAHQKQVIEGHNEEWIHIKSQNLIELKKSLNVVD</sequence>
<dbReference type="GO" id="GO:0004499">
    <property type="term" value="F:N,N-dimethylaniline monooxygenase activity"/>
    <property type="evidence" value="ECO:0007669"/>
    <property type="project" value="InterPro"/>
</dbReference>
<evidence type="ECO:0000313" key="6">
    <source>
        <dbReference type="EMBL" id="OBZ83530.1"/>
    </source>
</evidence>
<dbReference type="InterPro" id="IPR000960">
    <property type="entry name" value="Flavin_mOase"/>
</dbReference>
<keyword evidence="4" id="KW-0521">NADP</keyword>
<dbReference type="GO" id="GO:0050661">
    <property type="term" value="F:NADP binding"/>
    <property type="evidence" value="ECO:0007669"/>
    <property type="project" value="InterPro"/>
</dbReference>
<reference evidence="6 7" key="1">
    <citation type="submission" date="2016-03" db="EMBL/GenBank/DDBJ databases">
        <title>Choanephora cucurbitarum.</title>
        <authorList>
            <person name="Min B."/>
            <person name="Park H."/>
            <person name="Park J.-H."/>
            <person name="Shin H.-D."/>
            <person name="Choi I.-G."/>
        </authorList>
    </citation>
    <scope>NUCLEOTIDE SEQUENCE [LARGE SCALE GENOMIC DNA]</scope>
    <source>
        <strain evidence="6 7">KUS-F28377</strain>
    </source>
</reference>
<dbReference type="InterPro" id="IPR020946">
    <property type="entry name" value="Flavin_mOase-like"/>
</dbReference>
<dbReference type="Proteomes" id="UP000093000">
    <property type="component" value="Unassembled WGS sequence"/>
</dbReference>
<comment type="caution">
    <text evidence="6">The sequence shown here is derived from an EMBL/GenBank/DDBJ whole genome shotgun (WGS) entry which is preliminary data.</text>
</comment>
<dbReference type="OrthoDB" id="66881at2759"/>
<gene>
    <name evidence="6" type="primary">fmo1_0</name>
    <name evidence="6" type="ORF">A0J61_08423</name>
</gene>
<evidence type="ECO:0000256" key="5">
    <source>
        <dbReference type="ARBA" id="ARBA00023002"/>
    </source>
</evidence>
<evidence type="ECO:0000256" key="3">
    <source>
        <dbReference type="ARBA" id="ARBA00022827"/>
    </source>
</evidence>
<keyword evidence="7" id="KW-1185">Reference proteome</keyword>
<dbReference type="InterPro" id="IPR036188">
    <property type="entry name" value="FAD/NAD-bd_sf"/>
</dbReference>
<evidence type="ECO:0000256" key="4">
    <source>
        <dbReference type="ARBA" id="ARBA00022857"/>
    </source>
</evidence>
<keyword evidence="5" id="KW-0560">Oxidoreductase</keyword>
<dbReference type="PANTHER" id="PTHR23023">
    <property type="entry name" value="DIMETHYLANILINE MONOOXYGENASE"/>
    <property type="match status" value="1"/>
</dbReference>
<dbReference type="Pfam" id="PF00743">
    <property type="entry name" value="FMO-like"/>
    <property type="match status" value="3"/>
</dbReference>
<dbReference type="PIRSF" id="PIRSF000332">
    <property type="entry name" value="FMO"/>
    <property type="match status" value="1"/>
</dbReference>
<dbReference type="InterPro" id="IPR050346">
    <property type="entry name" value="FMO-like"/>
</dbReference>
<dbReference type="EMBL" id="LUGH01000646">
    <property type="protein sequence ID" value="OBZ83530.1"/>
    <property type="molecule type" value="Genomic_DNA"/>
</dbReference>
<name>A0A1C7N345_9FUNG</name>
<dbReference type="PRINTS" id="PR00419">
    <property type="entry name" value="ADXRDTASE"/>
</dbReference>
<evidence type="ECO:0000256" key="2">
    <source>
        <dbReference type="ARBA" id="ARBA00022630"/>
    </source>
</evidence>
<dbReference type="FunCoup" id="A0A1C7N345">
    <property type="interactions" value="29"/>
</dbReference>
<dbReference type="InParanoid" id="A0A1C7N345"/>
<proteinExistence type="inferred from homology"/>
<evidence type="ECO:0000256" key="1">
    <source>
        <dbReference type="ARBA" id="ARBA00009183"/>
    </source>
</evidence>
<dbReference type="STRING" id="101091.A0A1C7N345"/>
<accession>A0A1C7N345</accession>
<keyword evidence="6" id="KW-0503">Monooxygenase</keyword>
<dbReference type="SUPFAM" id="SSF51905">
    <property type="entry name" value="FAD/NAD(P)-binding domain"/>
    <property type="match status" value="2"/>
</dbReference>
<dbReference type="AlphaFoldDB" id="A0A1C7N345"/>
<dbReference type="GO" id="GO:0050660">
    <property type="term" value="F:flavin adenine dinucleotide binding"/>
    <property type="evidence" value="ECO:0007669"/>
    <property type="project" value="InterPro"/>
</dbReference>
<evidence type="ECO:0000313" key="7">
    <source>
        <dbReference type="Proteomes" id="UP000093000"/>
    </source>
</evidence>
<dbReference type="Gene3D" id="3.50.50.60">
    <property type="entry name" value="FAD/NAD(P)-binding domain"/>
    <property type="match status" value="2"/>
</dbReference>
<keyword evidence="3" id="KW-0274">FAD</keyword>
<keyword evidence="2" id="KW-0285">Flavoprotein</keyword>
<protein>
    <submittedName>
        <fullName evidence="6">Thiol-specific monooxygenase</fullName>
    </submittedName>
</protein>
<organism evidence="6 7">
    <name type="scientific">Choanephora cucurbitarum</name>
    <dbReference type="NCBI Taxonomy" id="101091"/>
    <lineage>
        <taxon>Eukaryota</taxon>
        <taxon>Fungi</taxon>
        <taxon>Fungi incertae sedis</taxon>
        <taxon>Mucoromycota</taxon>
        <taxon>Mucoromycotina</taxon>
        <taxon>Mucoromycetes</taxon>
        <taxon>Mucorales</taxon>
        <taxon>Mucorineae</taxon>
        <taxon>Choanephoraceae</taxon>
        <taxon>Choanephoroideae</taxon>
        <taxon>Choanephora</taxon>
    </lineage>
</organism>
<comment type="similarity">
    <text evidence="1">Belongs to the FMO family.</text>
</comment>